<dbReference type="EMBL" id="CCSD01000053">
    <property type="protein sequence ID" value="CDZ88542.1"/>
    <property type="molecule type" value="Genomic_DNA"/>
</dbReference>
<dbReference type="OrthoDB" id="4410804at2"/>
<dbReference type="GeneID" id="66835341"/>
<dbReference type="RefSeq" id="WP_010596391.1">
    <property type="nucleotide sequence ID" value="NZ_CP023714.1"/>
</dbReference>
<evidence type="ECO:0000313" key="2">
    <source>
        <dbReference type="Proteomes" id="UP000042997"/>
    </source>
</evidence>
<reference evidence="1 2" key="1">
    <citation type="journal article" date="2014" name="Genome Announc.">
        <title>Draft Genome Sequence of Propane- and Butane-Oxidizing Actinobacterium Rhodococcus ruber IEGM 231.</title>
        <authorList>
            <person name="Ivshina I.B."/>
            <person name="Kuyukina M.S."/>
            <person name="Krivoruchko A.V."/>
            <person name="Barbe V."/>
            <person name="Fischer C."/>
        </authorList>
    </citation>
    <scope>NUCLEOTIDE SEQUENCE [LARGE SCALE GENOMIC DNA]</scope>
</reference>
<sequence length="118" mass="13577">MAWLVFGVLALMGLVAGVVVRQRDRVERASGFPWFWVAFPATCIVIAAAVSVFAWPQVLTGSGSYWWDPPTVNQPGLQFLSNEQYQRFMTLRRWRWVLPAISLVGIALCVWTWRRRHV</sequence>
<dbReference type="Proteomes" id="UP000042997">
    <property type="component" value="Unassembled WGS sequence"/>
</dbReference>
<protein>
    <submittedName>
        <fullName evidence="1">Uncharacterized protein</fullName>
    </submittedName>
</protein>
<proteinExistence type="predicted"/>
<evidence type="ECO:0000313" key="1">
    <source>
        <dbReference type="EMBL" id="CDZ88542.1"/>
    </source>
</evidence>
<name>A0A098BK17_9NOCA</name>
<dbReference type="KEGG" id="rrz:CS378_00545"/>
<gene>
    <name evidence="1" type="ORF">RHRU231_420091</name>
</gene>
<dbReference type="AlphaFoldDB" id="A0A098BK17"/>
<accession>A0A098BK17</accession>
<organism evidence="1 2">
    <name type="scientific">Rhodococcus ruber</name>
    <dbReference type="NCBI Taxonomy" id="1830"/>
    <lineage>
        <taxon>Bacteria</taxon>
        <taxon>Bacillati</taxon>
        <taxon>Actinomycetota</taxon>
        <taxon>Actinomycetes</taxon>
        <taxon>Mycobacteriales</taxon>
        <taxon>Nocardiaceae</taxon>
        <taxon>Rhodococcus</taxon>
    </lineage>
</organism>